<evidence type="ECO:0000313" key="2">
    <source>
        <dbReference type="Proteomes" id="UP000018468"/>
    </source>
</evidence>
<dbReference type="STRING" id="7918.ENSLOCP00000022123"/>
<proteinExistence type="predicted"/>
<dbReference type="AlphaFoldDB" id="W5NNB4"/>
<sequence length="129" mass="15082">SHNITKEETVALKHLKENKHIVIKPADKQYIAEAQRQLNNQEHYTTLEEPLYKQTALEIGQILQTLVELKHLTKKQAFYLRGEESPRPRIFYLLPKIHKAPETWPLPYEIPPGRPIVSDCNSESYRIAE</sequence>
<reference evidence="2" key="1">
    <citation type="submission" date="2011-12" db="EMBL/GenBank/DDBJ databases">
        <title>The Draft Genome of Lepisosteus oculatus.</title>
        <authorList>
            <consortium name="The Broad Institute Genome Assembly &amp; Analysis Group"/>
            <consortium name="Computational R&amp;D Group"/>
            <consortium name="and Sequencing Platform"/>
            <person name="Di Palma F."/>
            <person name="Alfoldi J."/>
            <person name="Johnson J."/>
            <person name="Berlin A."/>
            <person name="Gnerre S."/>
            <person name="Jaffe D."/>
            <person name="MacCallum I."/>
            <person name="Young S."/>
            <person name="Walker B.J."/>
            <person name="Lander E.S."/>
            <person name="Lindblad-Toh K."/>
        </authorList>
    </citation>
    <scope>NUCLEOTIDE SEQUENCE [LARGE SCALE GENOMIC DNA]</scope>
</reference>
<accession>W5NNB4</accession>
<keyword evidence="2" id="KW-1185">Reference proteome</keyword>
<reference evidence="1" key="2">
    <citation type="submission" date="2025-08" db="UniProtKB">
        <authorList>
            <consortium name="Ensembl"/>
        </authorList>
    </citation>
    <scope>IDENTIFICATION</scope>
</reference>
<dbReference type="EMBL" id="AHAT01015391">
    <property type="status" value="NOT_ANNOTATED_CDS"/>
    <property type="molecule type" value="Genomic_DNA"/>
</dbReference>
<protein>
    <submittedName>
        <fullName evidence="1">Uncharacterized protein</fullName>
    </submittedName>
</protein>
<name>W5NNB4_LEPOC</name>
<dbReference type="HOGENOM" id="CLU_133580_0_0_1"/>
<reference evidence="1" key="3">
    <citation type="submission" date="2025-09" db="UniProtKB">
        <authorList>
            <consortium name="Ensembl"/>
        </authorList>
    </citation>
    <scope>IDENTIFICATION</scope>
</reference>
<dbReference type="GeneTree" id="ENSGT00940000154669"/>
<dbReference type="Bgee" id="ENSLOCG00000018022">
    <property type="expression patterns" value="Expressed in mesonephros and 3 other cell types or tissues"/>
</dbReference>
<dbReference type="Ensembl" id="ENSLOCT00000022164.1">
    <property type="protein sequence ID" value="ENSLOCP00000022123.1"/>
    <property type="gene ID" value="ENSLOCG00000018022.1"/>
</dbReference>
<organism evidence="1 2">
    <name type="scientific">Lepisosteus oculatus</name>
    <name type="common">Spotted gar</name>
    <dbReference type="NCBI Taxonomy" id="7918"/>
    <lineage>
        <taxon>Eukaryota</taxon>
        <taxon>Metazoa</taxon>
        <taxon>Chordata</taxon>
        <taxon>Craniata</taxon>
        <taxon>Vertebrata</taxon>
        <taxon>Euteleostomi</taxon>
        <taxon>Actinopterygii</taxon>
        <taxon>Neopterygii</taxon>
        <taxon>Holostei</taxon>
        <taxon>Semionotiformes</taxon>
        <taxon>Lepisosteidae</taxon>
        <taxon>Lepisosteus</taxon>
    </lineage>
</organism>
<evidence type="ECO:0000313" key="1">
    <source>
        <dbReference type="Ensembl" id="ENSLOCP00000022123.1"/>
    </source>
</evidence>
<dbReference type="eggNOG" id="ENOG502S5N3">
    <property type="taxonomic scope" value="Eukaryota"/>
</dbReference>
<dbReference type="InParanoid" id="W5NNB4"/>
<dbReference type="Proteomes" id="UP000018468">
    <property type="component" value="Linkage group LG4"/>
</dbReference>
<dbReference type="OMA" id="PRPRIFY"/>